<evidence type="ECO:0000313" key="2">
    <source>
        <dbReference type="EMBL" id="GFZ75061.1"/>
    </source>
</evidence>
<evidence type="ECO:0000313" key="3">
    <source>
        <dbReference type="Proteomes" id="UP000677853"/>
    </source>
</evidence>
<dbReference type="EMBL" id="BMZZ01000001">
    <property type="protein sequence ID" value="GFZ75061.1"/>
    <property type="molecule type" value="Genomic_DNA"/>
</dbReference>
<dbReference type="RefSeq" id="WP_212509188.1">
    <property type="nucleotide sequence ID" value="NZ_BMZZ01000001.1"/>
</dbReference>
<comment type="similarity">
    <text evidence="1">Belongs to the ArsC family.</text>
</comment>
<dbReference type="InterPro" id="IPR006504">
    <property type="entry name" value="Tscrpt_reg_Spx/MgsR"/>
</dbReference>
<dbReference type="Gene3D" id="3.40.30.10">
    <property type="entry name" value="Glutaredoxin"/>
    <property type="match status" value="1"/>
</dbReference>
<dbReference type="Pfam" id="PF03960">
    <property type="entry name" value="ArsC"/>
    <property type="match status" value="1"/>
</dbReference>
<keyword evidence="3" id="KW-1185">Reference proteome</keyword>
<dbReference type="PROSITE" id="PS51353">
    <property type="entry name" value="ARSC"/>
    <property type="match status" value="1"/>
</dbReference>
<dbReference type="SUPFAM" id="SSF52833">
    <property type="entry name" value="Thioredoxin-like"/>
    <property type="match status" value="1"/>
</dbReference>
<proteinExistence type="inferred from homology"/>
<dbReference type="InterPro" id="IPR006660">
    <property type="entry name" value="Arsenate_reductase-like"/>
</dbReference>
<evidence type="ECO:0000256" key="1">
    <source>
        <dbReference type="PROSITE-ProRule" id="PRU01282"/>
    </source>
</evidence>
<gene>
    <name evidence="2" type="primary">spxA2</name>
    <name evidence="2" type="ORF">HPP_0190</name>
</gene>
<name>A0ABQ1EIJ3_9MOLU</name>
<reference evidence="2 3" key="1">
    <citation type="journal article" date="2021" name="J. Gen. Plant Pathol.">
        <title>Enrichment of phytoplasma genome DNA through a methyl-CpG binding domain-mediated method for efficient genome sequencing.</title>
        <authorList>
            <person name="Nijo T."/>
            <person name="Iwabuchi N."/>
            <person name="Tokuda R."/>
            <person name="Suzuki T."/>
            <person name="Matsumoto O."/>
            <person name="Miyazaki A."/>
            <person name="Maejima K."/>
            <person name="Oshima K."/>
            <person name="Namba S."/>
            <person name="Yamaji Y."/>
        </authorList>
    </citation>
    <scope>NUCLEOTIDE SEQUENCE [LARGE SCALE GENOMIC DNA]</scope>
    <source>
        <strain evidence="2 3">HP</strain>
    </source>
</reference>
<comment type="caution">
    <text evidence="2">The sequence shown here is derived from an EMBL/GenBank/DDBJ whole genome shotgun (WGS) entry which is preliminary data.</text>
</comment>
<dbReference type="NCBIfam" id="NF002459">
    <property type="entry name" value="PRK01655.1"/>
    <property type="match status" value="1"/>
</dbReference>
<dbReference type="PANTHER" id="PTHR30041">
    <property type="entry name" value="ARSENATE REDUCTASE"/>
    <property type="match status" value="1"/>
</dbReference>
<accession>A0ABQ1EIJ3</accession>
<organism evidence="2 3">
    <name type="scientific">Hydrangea phyllody phytoplasma</name>
    <dbReference type="NCBI Taxonomy" id="238673"/>
    <lineage>
        <taxon>Bacteria</taxon>
        <taxon>Bacillati</taxon>
        <taxon>Mycoplasmatota</taxon>
        <taxon>Mollicutes</taxon>
        <taxon>Acholeplasmatales</taxon>
        <taxon>Acholeplasmataceae</taxon>
        <taxon>Candidatus Phytoplasma</taxon>
        <taxon>16SrI (Aster yellows group)</taxon>
    </lineage>
</organism>
<protein>
    <submittedName>
        <fullName evidence="2">Regulatory protein Spx 2</fullName>
    </submittedName>
</protein>
<sequence length="150" mass="18259">MVIVYTSFSFVSCKKVKKWLKAHGVRYEERNLLNYKMQPQDLDLILKNCDYGFNDIISRRSKIFKEKQIDLETINTDNIKKIIIENPEILKRPIIIKDQKIQIGYNEEKIRIFIPKKLRYYLMENNVNFYKDKENNQYETVLQNFFKNHK</sequence>
<dbReference type="NCBIfam" id="TIGR01617">
    <property type="entry name" value="arsC_related"/>
    <property type="match status" value="1"/>
</dbReference>
<dbReference type="Proteomes" id="UP000677853">
    <property type="component" value="Unassembled WGS sequence"/>
</dbReference>
<dbReference type="InterPro" id="IPR036249">
    <property type="entry name" value="Thioredoxin-like_sf"/>
</dbReference>
<dbReference type="PANTHER" id="PTHR30041:SF7">
    <property type="entry name" value="GLOBAL TRANSCRIPTIONAL REGULATOR SPX"/>
    <property type="match status" value="1"/>
</dbReference>